<dbReference type="Pfam" id="PF02954">
    <property type="entry name" value="HTH_8"/>
    <property type="match status" value="1"/>
</dbReference>
<dbReference type="Gene3D" id="1.10.8.60">
    <property type="match status" value="1"/>
</dbReference>
<dbReference type="EMBL" id="NQKG01000002">
    <property type="protein sequence ID" value="OZY56755.1"/>
    <property type="molecule type" value="Genomic_DNA"/>
</dbReference>
<proteinExistence type="predicted"/>
<feature type="domain" description="Sigma-54 factor interaction" evidence="6">
    <location>
        <begin position="138"/>
        <end position="367"/>
    </location>
</feature>
<dbReference type="PANTHER" id="PTHR32071:SF120">
    <property type="entry name" value="TRANSCRIPTIONAL REGULATOR-RELATED"/>
    <property type="match status" value="1"/>
</dbReference>
<dbReference type="Pfam" id="PF25601">
    <property type="entry name" value="AAA_lid_14"/>
    <property type="match status" value="1"/>
</dbReference>
<keyword evidence="2" id="KW-0067">ATP-binding</keyword>
<dbReference type="Pfam" id="PF00158">
    <property type="entry name" value="Sigma54_activat"/>
    <property type="match status" value="1"/>
</dbReference>
<dbReference type="RefSeq" id="WP_047276572.1">
    <property type="nucleotide sequence ID" value="NZ_CP062158.2"/>
</dbReference>
<dbReference type="PROSITE" id="PS00688">
    <property type="entry name" value="SIGMA54_INTERACT_3"/>
    <property type="match status" value="1"/>
</dbReference>
<dbReference type="GeneID" id="61880853"/>
<dbReference type="InterPro" id="IPR027417">
    <property type="entry name" value="P-loop_NTPase"/>
</dbReference>
<dbReference type="InterPro" id="IPR025662">
    <property type="entry name" value="Sigma_54_int_dom_ATP-bd_1"/>
</dbReference>
<dbReference type="Proteomes" id="UP000216897">
    <property type="component" value="Unassembled WGS sequence"/>
</dbReference>
<sequence>MLELPVSRRLLVVDPCDDCHQIVPGLRHIGWEVDSCELDAVNDRSCDVGLIRLQPFHLERPEAVKDMISRSGTEWIAVLSPDTLQLKTVGDFVCEWFFDFHTLPFDVSRVQVTLGRAFGMARLRGRSTDPIESAGHELLGESRAIRDLRKLLGKLAPTESPVLIRGESGTGKELVARTLHRQSQRHARPFVAINCGAIPEHLIQSELFGHEKGAFTGAHQRKIGRIEAAHGGTLFLDEIGDLPLELQANLLRFLQEKHIERVGGSQPIPVDVRVLAATHVDLEAAIINGRFREDLYYRLNVLQVFTAPLRERHGDMAMLANHFARFYSQETGRRPRTFSEQALVAMGNHDWPGNVRELANRVRRGLVLAEGRQIEPCDLGLETRQAPSLAMGTLEDYKDRAERQALCDVLQRHSNNLSLAAKVLGVSRPTFYRLLHKHQIR</sequence>
<evidence type="ECO:0000256" key="2">
    <source>
        <dbReference type="ARBA" id="ARBA00022840"/>
    </source>
</evidence>
<evidence type="ECO:0000256" key="5">
    <source>
        <dbReference type="ARBA" id="ARBA00023163"/>
    </source>
</evidence>
<dbReference type="InterPro" id="IPR002078">
    <property type="entry name" value="Sigma_54_int"/>
</dbReference>
<dbReference type="PROSITE" id="PS00676">
    <property type="entry name" value="SIGMA54_INTERACT_2"/>
    <property type="match status" value="1"/>
</dbReference>
<dbReference type="SMART" id="SM00382">
    <property type="entry name" value="AAA"/>
    <property type="match status" value="1"/>
</dbReference>
<dbReference type="PROSITE" id="PS50045">
    <property type="entry name" value="SIGMA54_INTERACT_4"/>
    <property type="match status" value="1"/>
</dbReference>
<reference evidence="7 8" key="1">
    <citation type="submission" date="2017-08" db="EMBL/GenBank/DDBJ databases">
        <title>Genomic and metabolic characterisation of spoilage-associated Pseudomonas species.</title>
        <authorList>
            <person name="Stanborough T."/>
            <person name="Fegan N."/>
            <person name="Powell S.M."/>
            <person name="Singh T."/>
            <person name="Tamplin M.L."/>
            <person name="Chandry P.S."/>
        </authorList>
    </citation>
    <scope>NUCLEOTIDE SEQUENCE [LARGE SCALE GENOMIC DNA]</scope>
    <source>
        <strain evidence="7 8">L1814</strain>
    </source>
</reference>
<dbReference type="InterPro" id="IPR002197">
    <property type="entry name" value="HTH_Fis"/>
</dbReference>
<evidence type="ECO:0000313" key="7">
    <source>
        <dbReference type="EMBL" id="OZY56755.1"/>
    </source>
</evidence>
<dbReference type="PANTHER" id="PTHR32071">
    <property type="entry name" value="TRANSCRIPTIONAL REGULATORY PROTEIN"/>
    <property type="match status" value="1"/>
</dbReference>
<dbReference type="PROSITE" id="PS00675">
    <property type="entry name" value="SIGMA54_INTERACT_1"/>
    <property type="match status" value="1"/>
</dbReference>
<evidence type="ECO:0000259" key="6">
    <source>
        <dbReference type="PROSITE" id="PS50045"/>
    </source>
</evidence>
<protein>
    <submittedName>
        <fullName evidence="7">Sigma-54-dependent Fis family transcriptional regulator</fullName>
    </submittedName>
</protein>
<dbReference type="InterPro" id="IPR003593">
    <property type="entry name" value="AAA+_ATPase"/>
</dbReference>
<evidence type="ECO:0000256" key="1">
    <source>
        <dbReference type="ARBA" id="ARBA00022741"/>
    </source>
</evidence>
<keyword evidence="4" id="KW-0238">DNA-binding</keyword>
<dbReference type="Gene3D" id="3.40.50.300">
    <property type="entry name" value="P-loop containing nucleotide triphosphate hydrolases"/>
    <property type="match status" value="1"/>
</dbReference>
<gene>
    <name evidence="7" type="ORF">CJF38_03370</name>
</gene>
<organism evidence="7 8">
    <name type="scientific">Pseudomonas lundensis</name>
    <dbReference type="NCBI Taxonomy" id="86185"/>
    <lineage>
        <taxon>Bacteria</taxon>
        <taxon>Pseudomonadati</taxon>
        <taxon>Pseudomonadota</taxon>
        <taxon>Gammaproteobacteria</taxon>
        <taxon>Pseudomonadales</taxon>
        <taxon>Pseudomonadaceae</taxon>
        <taxon>Pseudomonas</taxon>
    </lineage>
</organism>
<dbReference type="InterPro" id="IPR009057">
    <property type="entry name" value="Homeodomain-like_sf"/>
</dbReference>
<accession>A0ABX4GSY5</accession>
<keyword evidence="5" id="KW-0804">Transcription</keyword>
<evidence type="ECO:0000256" key="4">
    <source>
        <dbReference type="ARBA" id="ARBA00023125"/>
    </source>
</evidence>
<dbReference type="InterPro" id="IPR025944">
    <property type="entry name" value="Sigma_54_int_dom_CS"/>
</dbReference>
<comment type="caution">
    <text evidence="7">The sequence shown here is derived from an EMBL/GenBank/DDBJ whole genome shotgun (WGS) entry which is preliminary data.</text>
</comment>
<dbReference type="Pfam" id="PF20161">
    <property type="entry name" value="VpsR"/>
    <property type="match status" value="1"/>
</dbReference>
<dbReference type="InterPro" id="IPR045343">
    <property type="entry name" value="VpsR"/>
</dbReference>
<dbReference type="InterPro" id="IPR025943">
    <property type="entry name" value="Sigma_54_int_dom_ATP-bd_2"/>
</dbReference>
<name>A0ABX4GSY5_9PSED</name>
<keyword evidence="3" id="KW-0805">Transcription regulation</keyword>
<dbReference type="CDD" id="cd00009">
    <property type="entry name" value="AAA"/>
    <property type="match status" value="1"/>
</dbReference>
<evidence type="ECO:0000256" key="3">
    <source>
        <dbReference type="ARBA" id="ARBA00023015"/>
    </source>
</evidence>
<keyword evidence="1" id="KW-0547">Nucleotide-binding</keyword>
<evidence type="ECO:0000313" key="8">
    <source>
        <dbReference type="Proteomes" id="UP000216897"/>
    </source>
</evidence>
<dbReference type="SUPFAM" id="SSF52540">
    <property type="entry name" value="P-loop containing nucleoside triphosphate hydrolases"/>
    <property type="match status" value="1"/>
</dbReference>
<dbReference type="PRINTS" id="PR01590">
    <property type="entry name" value="HTHFIS"/>
</dbReference>
<keyword evidence="8" id="KW-1185">Reference proteome</keyword>
<dbReference type="Gene3D" id="1.10.10.60">
    <property type="entry name" value="Homeodomain-like"/>
    <property type="match status" value="1"/>
</dbReference>
<dbReference type="InterPro" id="IPR058031">
    <property type="entry name" value="AAA_lid_NorR"/>
</dbReference>
<dbReference type="SUPFAM" id="SSF46689">
    <property type="entry name" value="Homeodomain-like"/>
    <property type="match status" value="1"/>
</dbReference>